<dbReference type="PANTHER" id="PTHR33270">
    <property type="entry name" value="BNAC05G50380D PROTEIN"/>
    <property type="match status" value="1"/>
</dbReference>
<dbReference type="InterPro" id="IPR055482">
    <property type="entry name" value="DUF7054"/>
</dbReference>
<gene>
    <name evidence="4" type="ORF">E5676_scaffold426G00320</name>
    <name evidence="3" type="ORF">E6C27_scaffold149G00350</name>
</gene>
<evidence type="ECO:0000259" key="2">
    <source>
        <dbReference type="Pfam" id="PF23156"/>
    </source>
</evidence>
<protein>
    <submittedName>
        <fullName evidence="4">Senescence-associated protein</fullName>
    </submittedName>
</protein>
<evidence type="ECO:0000313" key="3">
    <source>
        <dbReference type="EMBL" id="KAA0046326.1"/>
    </source>
</evidence>
<dbReference type="EMBL" id="SSTE01014064">
    <property type="protein sequence ID" value="KAA0046326.1"/>
    <property type="molecule type" value="Genomic_DNA"/>
</dbReference>
<dbReference type="PANTHER" id="PTHR33270:SF18">
    <property type="entry name" value="OS02G0324700 PROTEIN"/>
    <property type="match status" value="1"/>
</dbReference>
<dbReference type="OrthoDB" id="1919859at2759"/>
<feature type="region of interest" description="Disordered" evidence="1">
    <location>
        <begin position="115"/>
        <end position="137"/>
    </location>
</feature>
<proteinExistence type="predicted"/>
<dbReference type="STRING" id="1194695.A0A5D3E3V5"/>
<comment type="caution">
    <text evidence="4">The sequence shown here is derived from an EMBL/GenBank/DDBJ whole genome shotgun (WGS) entry which is preliminary data.</text>
</comment>
<evidence type="ECO:0000256" key="1">
    <source>
        <dbReference type="SAM" id="MobiDB-lite"/>
    </source>
</evidence>
<evidence type="ECO:0000313" key="5">
    <source>
        <dbReference type="Proteomes" id="UP000321393"/>
    </source>
</evidence>
<evidence type="ECO:0000313" key="6">
    <source>
        <dbReference type="Proteomes" id="UP000321947"/>
    </source>
</evidence>
<reference evidence="5 6" key="1">
    <citation type="submission" date="2019-08" db="EMBL/GenBank/DDBJ databases">
        <title>Draft genome sequences of two oriental melons (Cucumis melo L. var makuwa).</title>
        <authorList>
            <person name="Kwon S.-Y."/>
        </authorList>
    </citation>
    <scope>NUCLEOTIDE SEQUENCE [LARGE SCALE GENOMIC DNA]</scope>
    <source>
        <strain evidence="6">cv. Chang Bougi</strain>
        <strain evidence="5">cv. SW 3</strain>
        <tissue evidence="4">Leaf</tissue>
    </source>
</reference>
<sequence length="154" mass="16791">MVEENSSSSNYMRSLLDSRASARLPLSAASSFAFGSCKEGCAGPIRFIVNEEQLVAAVIDTALKSYAREGRLPILGSDLRDFQLYCPNTGPDALSPWDTIGSHGARNFMLCKKPQPEKVSEEGKSPPGPTIPRKSAGSWKSWINKSLNLKIYSH</sequence>
<dbReference type="Pfam" id="PF23156">
    <property type="entry name" value="DUF7054"/>
    <property type="match status" value="1"/>
</dbReference>
<dbReference type="InterPro" id="IPR040358">
    <property type="entry name" value="At4g22758-like"/>
</dbReference>
<dbReference type="EMBL" id="SSTD01000604">
    <property type="protein sequence ID" value="TYK30489.1"/>
    <property type="molecule type" value="Genomic_DNA"/>
</dbReference>
<name>A0A5D3E3V5_CUCMM</name>
<feature type="domain" description="DUF7054" evidence="2">
    <location>
        <begin position="39"/>
        <end position="111"/>
    </location>
</feature>
<organism evidence="4 6">
    <name type="scientific">Cucumis melo var. makuwa</name>
    <name type="common">Oriental melon</name>
    <dbReference type="NCBI Taxonomy" id="1194695"/>
    <lineage>
        <taxon>Eukaryota</taxon>
        <taxon>Viridiplantae</taxon>
        <taxon>Streptophyta</taxon>
        <taxon>Embryophyta</taxon>
        <taxon>Tracheophyta</taxon>
        <taxon>Spermatophyta</taxon>
        <taxon>Magnoliopsida</taxon>
        <taxon>eudicotyledons</taxon>
        <taxon>Gunneridae</taxon>
        <taxon>Pentapetalae</taxon>
        <taxon>rosids</taxon>
        <taxon>fabids</taxon>
        <taxon>Cucurbitales</taxon>
        <taxon>Cucurbitaceae</taxon>
        <taxon>Benincaseae</taxon>
        <taxon>Cucumis</taxon>
    </lineage>
</organism>
<dbReference type="Proteomes" id="UP000321393">
    <property type="component" value="Unassembled WGS sequence"/>
</dbReference>
<dbReference type="AlphaFoldDB" id="A0A5D3E3V5"/>
<evidence type="ECO:0000313" key="4">
    <source>
        <dbReference type="EMBL" id="TYK30489.1"/>
    </source>
</evidence>
<dbReference type="Proteomes" id="UP000321947">
    <property type="component" value="Unassembled WGS sequence"/>
</dbReference>
<accession>A0A5D3E3V5</accession>
<feature type="compositionally biased region" description="Basic and acidic residues" evidence="1">
    <location>
        <begin position="115"/>
        <end position="124"/>
    </location>
</feature>